<protein>
    <recommendedName>
        <fullName evidence="6">JAB domain-containing protein</fullName>
    </recommendedName>
</protein>
<dbReference type="AlphaFoldDB" id="A0A0F9B3V7"/>
<dbReference type="EMBL" id="LAZR01039718">
    <property type="protein sequence ID" value="KKL16300.1"/>
    <property type="molecule type" value="Genomic_DNA"/>
</dbReference>
<dbReference type="InterPro" id="IPR028090">
    <property type="entry name" value="JAB_dom_prok"/>
</dbReference>
<dbReference type="Pfam" id="PF14464">
    <property type="entry name" value="Prok-JAB"/>
    <property type="match status" value="1"/>
</dbReference>
<keyword evidence="4" id="KW-0862">Zinc</keyword>
<evidence type="ECO:0000259" key="6">
    <source>
        <dbReference type="Pfam" id="PF14464"/>
    </source>
</evidence>
<dbReference type="GO" id="GO:0046872">
    <property type="term" value="F:metal ion binding"/>
    <property type="evidence" value="ECO:0007669"/>
    <property type="project" value="UniProtKB-KW"/>
</dbReference>
<comment type="caution">
    <text evidence="7">The sequence shown here is derived from an EMBL/GenBank/DDBJ whole genome shotgun (WGS) entry which is preliminary data.</text>
</comment>
<feature type="non-terminal residue" evidence="7">
    <location>
        <position position="171"/>
    </location>
</feature>
<keyword evidence="5" id="KW-0482">Metalloprotease</keyword>
<keyword evidence="3" id="KW-0378">Hydrolase</keyword>
<keyword evidence="2" id="KW-0479">Metal-binding</keyword>
<feature type="domain" description="JAB" evidence="6">
    <location>
        <begin position="102"/>
        <end position="144"/>
    </location>
</feature>
<evidence type="ECO:0000256" key="2">
    <source>
        <dbReference type="ARBA" id="ARBA00022723"/>
    </source>
</evidence>
<keyword evidence="1" id="KW-0645">Protease</keyword>
<dbReference type="GO" id="GO:0006508">
    <property type="term" value="P:proteolysis"/>
    <property type="evidence" value="ECO:0007669"/>
    <property type="project" value="UniProtKB-KW"/>
</dbReference>
<reference evidence="7" key="1">
    <citation type="journal article" date="2015" name="Nature">
        <title>Complex archaea that bridge the gap between prokaryotes and eukaryotes.</title>
        <authorList>
            <person name="Spang A."/>
            <person name="Saw J.H."/>
            <person name="Jorgensen S.L."/>
            <person name="Zaremba-Niedzwiedzka K."/>
            <person name="Martijn J."/>
            <person name="Lind A.E."/>
            <person name="van Eijk R."/>
            <person name="Schleper C."/>
            <person name="Guy L."/>
            <person name="Ettema T.J."/>
        </authorList>
    </citation>
    <scope>NUCLEOTIDE SEQUENCE</scope>
</reference>
<gene>
    <name evidence="7" type="ORF">LCGC14_2496990</name>
</gene>
<name>A0A0F9B3V7_9ZZZZ</name>
<dbReference type="GO" id="GO:0008237">
    <property type="term" value="F:metallopeptidase activity"/>
    <property type="evidence" value="ECO:0007669"/>
    <property type="project" value="UniProtKB-KW"/>
</dbReference>
<evidence type="ECO:0000313" key="7">
    <source>
        <dbReference type="EMBL" id="KKL16300.1"/>
    </source>
</evidence>
<evidence type="ECO:0000256" key="4">
    <source>
        <dbReference type="ARBA" id="ARBA00022833"/>
    </source>
</evidence>
<sequence>MRPVGYLVKDTVLRGERGSHFDYVLAGNGLFIEAEGELMAARALVTPTEVRGLAPLQPRLVLRHGRIPAGLFDAAIGRMEEQPDKEMYVAFYWTGDEYRLHIPVQQQSATKVEYARKDGTVLDLHSHGKLHAFFSGTDNQDEMGFQVYGVVGNLPDTRVVLRFGIYGYHQT</sequence>
<evidence type="ECO:0000256" key="5">
    <source>
        <dbReference type="ARBA" id="ARBA00023049"/>
    </source>
</evidence>
<accession>A0A0F9B3V7</accession>
<evidence type="ECO:0000256" key="1">
    <source>
        <dbReference type="ARBA" id="ARBA00022670"/>
    </source>
</evidence>
<proteinExistence type="predicted"/>
<evidence type="ECO:0000256" key="3">
    <source>
        <dbReference type="ARBA" id="ARBA00022801"/>
    </source>
</evidence>
<organism evidence="7">
    <name type="scientific">marine sediment metagenome</name>
    <dbReference type="NCBI Taxonomy" id="412755"/>
    <lineage>
        <taxon>unclassified sequences</taxon>
        <taxon>metagenomes</taxon>
        <taxon>ecological metagenomes</taxon>
    </lineage>
</organism>